<gene>
    <name evidence="1" type="ORF">BDM02DRAFT_1270816</name>
</gene>
<dbReference type="Proteomes" id="UP000886501">
    <property type="component" value="Unassembled WGS sequence"/>
</dbReference>
<evidence type="ECO:0000313" key="1">
    <source>
        <dbReference type="EMBL" id="KAF9643958.1"/>
    </source>
</evidence>
<comment type="caution">
    <text evidence="1">The sequence shown here is derived from an EMBL/GenBank/DDBJ whole genome shotgun (WGS) entry which is preliminary data.</text>
</comment>
<dbReference type="EMBL" id="MU118172">
    <property type="protein sequence ID" value="KAF9643958.1"/>
    <property type="molecule type" value="Genomic_DNA"/>
</dbReference>
<reference evidence="1" key="2">
    <citation type="journal article" date="2020" name="Nat. Commun.">
        <title>Large-scale genome sequencing of mycorrhizal fungi provides insights into the early evolution of symbiotic traits.</title>
        <authorList>
            <person name="Miyauchi S."/>
            <person name="Kiss E."/>
            <person name="Kuo A."/>
            <person name="Drula E."/>
            <person name="Kohler A."/>
            <person name="Sanchez-Garcia M."/>
            <person name="Morin E."/>
            <person name="Andreopoulos B."/>
            <person name="Barry K.W."/>
            <person name="Bonito G."/>
            <person name="Buee M."/>
            <person name="Carver A."/>
            <person name="Chen C."/>
            <person name="Cichocki N."/>
            <person name="Clum A."/>
            <person name="Culley D."/>
            <person name="Crous P.W."/>
            <person name="Fauchery L."/>
            <person name="Girlanda M."/>
            <person name="Hayes R.D."/>
            <person name="Keri Z."/>
            <person name="LaButti K."/>
            <person name="Lipzen A."/>
            <person name="Lombard V."/>
            <person name="Magnuson J."/>
            <person name="Maillard F."/>
            <person name="Murat C."/>
            <person name="Nolan M."/>
            <person name="Ohm R.A."/>
            <person name="Pangilinan J."/>
            <person name="Pereira M.F."/>
            <person name="Perotto S."/>
            <person name="Peter M."/>
            <person name="Pfister S."/>
            <person name="Riley R."/>
            <person name="Sitrit Y."/>
            <person name="Stielow J.B."/>
            <person name="Szollosi G."/>
            <person name="Zifcakova L."/>
            <person name="Stursova M."/>
            <person name="Spatafora J.W."/>
            <person name="Tedersoo L."/>
            <person name="Vaario L.M."/>
            <person name="Yamada A."/>
            <person name="Yan M."/>
            <person name="Wang P."/>
            <person name="Xu J."/>
            <person name="Bruns T."/>
            <person name="Baldrian P."/>
            <person name="Vilgalys R."/>
            <person name="Dunand C."/>
            <person name="Henrissat B."/>
            <person name="Grigoriev I.V."/>
            <person name="Hibbett D."/>
            <person name="Nagy L.G."/>
            <person name="Martin F.M."/>
        </authorList>
    </citation>
    <scope>NUCLEOTIDE SEQUENCE</scope>
    <source>
        <strain evidence="1">P2</strain>
    </source>
</reference>
<proteinExistence type="predicted"/>
<accession>A0ACB6Z3T8</accession>
<evidence type="ECO:0000313" key="2">
    <source>
        <dbReference type="Proteomes" id="UP000886501"/>
    </source>
</evidence>
<reference evidence="1" key="1">
    <citation type="submission" date="2019-10" db="EMBL/GenBank/DDBJ databases">
        <authorList>
            <consortium name="DOE Joint Genome Institute"/>
            <person name="Kuo A."/>
            <person name="Miyauchi S."/>
            <person name="Kiss E."/>
            <person name="Drula E."/>
            <person name="Kohler A."/>
            <person name="Sanchez-Garcia M."/>
            <person name="Andreopoulos B."/>
            <person name="Barry K.W."/>
            <person name="Bonito G."/>
            <person name="Buee M."/>
            <person name="Carver A."/>
            <person name="Chen C."/>
            <person name="Cichocki N."/>
            <person name="Clum A."/>
            <person name="Culley D."/>
            <person name="Crous P.W."/>
            <person name="Fauchery L."/>
            <person name="Girlanda M."/>
            <person name="Hayes R."/>
            <person name="Keri Z."/>
            <person name="Labutti K."/>
            <person name="Lipzen A."/>
            <person name="Lombard V."/>
            <person name="Magnuson J."/>
            <person name="Maillard F."/>
            <person name="Morin E."/>
            <person name="Murat C."/>
            <person name="Nolan M."/>
            <person name="Ohm R."/>
            <person name="Pangilinan J."/>
            <person name="Pereira M."/>
            <person name="Perotto S."/>
            <person name="Peter M."/>
            <person name="Riley R."/>
            <person name="Sitrit Y."/>
            <person name="Stielow B."/>
            <person name="Szollosi G."/>
            <person name="Zifcakova L."/>
            <person name="Stursova M."/>
            <person name="Spatafora J.W."/>
            <person name="Tedersoo L."/>
            <person name="Vaario L.-M."/>
            <person name="Yamada A."/>
            <person name="Yan M."/>
            <person name="Wang P."/>
            <person name="Xu J."/>
            <person name="Bruns T."/>
            <person name="Baldrian P."/>
            <person name="Vilgalys R."/>
            <person name="Henrissat B."/>
            <person name="Grigoriev I.V."/>
            <person name="Hibbett D."/>
            <person name="Nagy L.G."/>
            <person name="Martin F.M."/>
        </authorList>
    </citation>
    <scope>NUCLEOTIDE SEQUENCE</scope>
    <source>
        <strain evidence="1">P2</strain>
    </source>
</reference>
<name>A0ACB6Z3T8_THEGA</name>
<organism evidence="1 2">
    <name type="scientific">Thelephora ganbajun</name>
    <name type="common">Ganba fungus</name>
    <dbReference type="NCBI Taxonomy" id="370292"/>
    <lineage>
        <taxon>Eukaryota</taxon>
        <taxon>Fungi</taxon>
        <taxon>Dikarya</taxon>
        <taxon>Basidiomycota</taxon>
        <taxon>Agaricomycotina</taxon>
        <taxon>Agaricomycetes</taxon>
        <taxon>Thelephorales</taxon>
        <taxon>Thelephoraceae</taxon>
        <taxon>Thelephora</taxon>
    </lineage>
</organism>
<keyword evidence="2" id="KW-1185">Reference proteome</keyword>
<protein>
    <submittedName>
        <fullName evidence="1">Uncharacterized protein</fullName>
    </submittedName>
</protein>
<sequence>MAGGATSVHESHSRTTTVKTESFSCQKLRHPVLRLAMLNTEAILQSATDTGEEEGGDRLAEASKVPGGDYMNTALTTTTILFDVPKEVAHESGPLGSLKAVLRTITPVHANHQETVIWKVEYLLSCIIVLEERFDSPPDDVEEQRRREKLKREFERIEGQLRSLFNKPKLQQVADHVQDGEEVFGLLEDLRESTFNYQKVQQEEIYNQRRKLIKPADAAVLNNVRCAQQAEYRHGDRKGCLKGTRGAVLDEIELWARDFHNPPVYWLNGLAGTGKSTIAQTIAERIFADGQLGASFFCSRDFEDRRNLKFIFPTIAVQLARNYAEFRSIFVPLVQSDPEITHESLYNQMDKLIARPLKKSGISAVIVIDALDECKDEEPASAILSVLGQFVSKIPKVKFFLTGRPEPRIRAGFRLPLLAEATDVFVLHDVEPSLVSNDIRLFFKQGFLELVRRQQELDDWPTKEQLDLLCERAAGLFVYAAATIKFIDRRSNDPKEQLNRLLRSPESSAREGKIKLKANTTLDSLYMTILQEAFGDDDPEDDHKTCSVLGAVVLAANPLSPSTIATLLGFGAKDVFLRLSSIHSLLILQDDITQPVRSFHKSFPDFIVDETRCIDKRFHISPPSRHPELLAGCLKLTNQKLGKNMCHLPDAIVNCEVKDLHERTEQHLNPALQYACKSWHKHLTNEHTVYTPAITSALRWFLEKKFLFWLEVLSVLGATREAVDAMNVAAKWLEASPTLDLVNDCFRFVIGFFEIINTSSMHIYHSALPLCPRQSMVRSLYEPHARPLARVVRGLPNSWESSIASTKFPSSVRGAVWSPCSRFIAISRKQTIEILDAATLDRVTILDSPACGTAWLLFSPNTRLLTQHGYEPNKCFSWDLQTGGLVSTITVDQPEYIPHLSTTYSACGKMFATLCRIDSTPTISVYNIPFGTHTYSHSVDGWLLDRIWTHGECLRFATMESGSITIWEVGFASSHAPIWVESLPIPDHFDPERGYQFHPTSRLAFTTERSVLVWDAHNSKYLLESMDVNGRTVASTTFSLDGRIFACGTENLEIYFWRESPTGYTLRRKFASNTTVFEPLVSPNGESFIALDGRVIHLWRTASSITSISDVSTPAFQESEKEFILEFFPDETLVAVTRMADETVAVLDLKSGIPRLTIDTGMEVHALGVAGSAVVVVGEGKIITWNLPAENDVLDPRVNINDSILSTTFNHPPFRSWPTTSVSPGSHRITMVEWGEDGENHRLHLYDVLTGQCLASIGTESHGYPRFTLDGHEVWCFSGVDWIDGWKIIEDSEPDITRLEHLPGIQHPGGLPWQSSRGYELIDSRWVLNPSGKRLLWLPPKWRSSEEDRMWSGRFLALLDHELPEPVILELEE</sequence>